<dbReference type="InterPro" id="IPR051910">
    <property type="entry name" value="ComF/GntX_DNA_util-trans"/>
</dbReference>
<dbReference type="InterPro" id="IPR000836">
    <property type="entry name" value="PRTase_dom"/>
</dbReference>
<evidence type="ECO:0000256" key="1">
    <source>
        <dbReference type="ARBA" id="ARBA00008007"/>
    </source>
</evidence>
<dbReference type="CDD" id="cd06223">
    <property type="entry name" value="PRTases_typeI"/>
    <property type="match status" value="1"/>
</dbReference>
<keyword evidence="3" id="KW-0808">Transferase</keyword>
<dbReference type="InterPro" id="IPR029057">
    <property type="entry name" value="PRTase-like"/>
</dbReference>
<dbReference type="Proteomes" id="UP000019760">
    <property type="component" value="Unassembled WGS sequence"/>
</dbReference>
<dbReference type="GO" id="GO:0016757">
    <property type="term" value="F:glycosyltransferase activity"/>
    <property type="evidence" value="ECO:0007669"/>
    <property type="project" value="UniProtKB-KW"/>
</dbReference>
<comment type="similarity">
    <text evidence="1">Belongs to the ComF/GntX family.</text>
</comment>
<dbReference type="SUPFAM" id="SSF53271">
    <property type="entry name" value="PRTase-like"/>
    <property type="match status" value="1"/>
</dbReference>
<dbReference type="EMBL" id="BAND01000041">
    <property type="protein sequence ID" value="GAJ28971.1"/>
    <property type="molecule type" value="Genomic_DNA"/>
</dbReference>
<evidence type="ECO:0000259" key="2">
    <source>
        <dbReference type="Pfam" id="PF00156"/>
    </source>
</evidence>
<name>A0A023D590_ACIMT</name>
<dbReference type="PANTHER" id="PTHR47505:SF1">
    <property type="entry name" value="DNA UTILIZATION PROTEIN YHGH"/>
    <property type="match status" value="1"/>
</dbReference>
<comment type="caution">
    <text evidence="3">The sequence shown here is derived from an EMBL/GenBank/DDBJ whole genome shotgun (WGS) entry which is preliminary data.</text>
</comment>
<accession>A0A023D590</accession>
<keyword evidence="4" id="KW-1185">Reference proteome</keyword>
<evidence type="ECO:0000313" key="4">
    <source>
        <dbReference type="Proteomes" id="UP000019760"/>
    </source>
</evidence>
<dbReference type="AlphaFoldDB" id="A0A023D590"/>
<dbReference type="Pfam" id="PF00156">
    <property type="entry name" value="Pribosyltran"/>
    <property type="match status" value="1"/>
</dbReference>
<dbReference type="Gene3D" id="3.40.50.2020">
    <property type="match status" value="1"/>
</dbReference>
<protein>
    <submittedName>
        <fullName evidence="3">Phosphoribosyltransferase/competence protein F</fullName>
    </submittedName>
</protein>
<proteinExistence type="inferred from homology"/>
<feature type="domain" description="Phosphoribosyltransferase" evidence="2">
    <location>
        <begin position="107"/>
        <end position="189"/>
    </location>
</feature>
<evidence type="ECO:0000313" key="3">
    <source>
        <dbReference type="EMBL" id="GAJ28971.1"/>
    </source>
</evidence>
<keyword evidence="3" id="KW-0328">Glycosyltransferase</keyword>
<gene>
    <name evidence="3" type="ORF">Amme_041_005</name>
</gene>
<reference evidence="3 4" key="2">
    <citation type="journal article" date="2014" name="FEMS Microbiol. Lett.">
        <title>Draft genomic DNA sequence of the facultatively methylotrophic bacterium Acidomonas methanolica type strain MB58.</title>
        <authorList>
            <person name="Higashiura N."/>
            <person name="Hadano H."/>
            <person name="Hirakawa H."/>
            <person name="Matsutani M."/>
            <person name="Takabe S."/>
            <person name="Matsushita K."/>
            <person name="Azuma Y."/>
        </authorList>
    </citation>
    <scope>NUCLEOTIDE SEQUENCE [LARGE SCALE GENOMIC DNA]</scope>
    <source>
        <strain evidence="3 4">MB58</strain>
    </source>
</reference>
<reference evidence="4" key="1">
    <citation type="journal article" date="2014" name="FEMS Microbiol. Lett.">
        <title>Draft Genomic DNA Sequence of the Facultatively Methylotrophic Bacterium Acidomonas methanolica type strain MB58.</title>
        <authorList>
            <person name="Higashiura N."/>
            <person name="Hadano H."/>
            <person name="Hirakawa H."/>
            <person name="Matsutani M."/>
            <person name="Takabe S."/>
            <person name="Matsushita K."/>
            <person name="Azuma Y."/>
        </authorList>
    </citation>
    <scope>NUCLEOTIDE SEQUENCE [LARGE SCALE GENOMIC DNA]</scope>
    <source>
        <strain evidence="4">MB58</strain>
    </source>
</reference>
<organism evidence="3 4">
    <name type="scientific">Acidomonas methanolica NBRC 104435</name>
    <dbReference type="NCBI Taxonomy" id="1231351"/>
    <lineage>
        <taxon>Bacteria</taxon>
        <taxon>Pseudomonadati</taxon>
        <taxon>Pseudomonadota</taxon>
        <taxon>Alphaproteobacteria</taxon>
        <taxon>Acetobacterales</taxon>
        <taxon>Acetobacteraceae</taxon>
        <taxon>Acidomonas</taxon>
    </lineage>
</organism>
<sequence length="200" mass="21623">MLCAACAGQIRPAPRIDAPVPLRRHHAAFIYGPVARDLIFGLKYGDRTELARFLAGEMRKAAPDLLAANDLLVPVPLHFSRMWRRRYNQSALLARVLSKGGESPIYAPGLLRRLRSTTPLARLSAEERKTVVSGAIGVPARQVEQVRGRCVLLVDDVLTTGATAGDCARALLAAGARSVDLLTVARAGGESEEFEEGMRV</sequence>
<dbReference type="PANTHER" id="PTHR47505">
    <property type="entry name" value="DNA UTILIZATION PROTEIN YHGH"/>
    <property type="match status" value="1"/>
</dbReference>